<dbReference type="EMBL" id="AUWU02000001">
    <property type="protein sequence ID" value="KAH0577492.1"/>
    <property type="molecule type" value="Genomic_DNA"/>
</dbReference>
<reference evidence="2" key="2">
    <citation type="submission" date="2020-12" db="EMBL/GenBank/DDBJ databases">
        <title>New Spironucleus salmonicida genome in near-complete chromosomes.</title>
        <authorList>
            <person name="Xu F."/>
            <person name="Kurt Z."/>
            <person name="Jimenez-Gonzalez A."/>
            <person name="Astvaldsson A."/>
            <person name="Andersson J.O."/>
            <person name="Svard S.G."/>
        </authorList>
    </citation>
    <scope>NUCLEOTIDE SEQUENCE</scope>
    <source>
        <strain evidence="2">ATCC 50377</strain>
    </source>
</reference>
<evidence type="ECO:0000313" key="4">
    <source>
        <dbReference type="Proteomes" id="UP000018208"/>
    </source>
</evidence>
<dbReference type="VEuPathDB" id="GiardiaDB:SS50377_20829"/>
<organism evidence="1">
    <name type="scientific">Spironucleus salmonicida</name>
    <dbReference type="NCBI Taxonomy" id="348837"/>
    <lineage>
        <taxon>Eukaryota</taxon>
        <taxon>Metamonada</taxon>
        <taxon>Diplomonadida</taxon>
        <taxon>Hexamitidae</taxon>
        <taxon>Hexamitinae</taxon>
        <taxon>Spironucleus</taxon>
    </lineage>
</organism>
<dbReference type="Proteomes" id="UP000018208">
    <property type="component" value="Unassembled WGS sequence"/>
</dbReference>
<evidence type="ECO:0000313" key="3">
    <source>
        <dbReference type="EMBL" id="KAH0577492.1"/>
    </source>
</evidence>
<dbReference type="VEuPathDB" id="GiardiaDB:SS50377_20846"/>
<keyword evidence="4" id="KW-1185">Reference proteome</keyword>
<gene>
    <name evidence="1" type="ORF">SS50377_16559</name>
    <name evidence="2" type="ORF">SS50377_20829</name>
    <name evidence="3" type="ORF">SS50377_20846</name>
</gene>
<sequence length="274" mass="30708">MFREVFFATGVFAPAQLFEIGTLDIQARGRLTGVLANVPHQILPSFLFRKTAVAEALFTYERITFGQLKPIHEQPFPALPAQSDFPAALDRETSICRNRNPFGIPVLSLEHFKKVPRQEVTVIVDFELYYQTKAAFYISEIGAVRVSGASMETFRRFVAPPPDTANASARYISKVITGIPCQKHKSIAYVSQGAALAELVSFIGAQKIIFAKGRKLEQQILPTMQVEEVYPYFCQQRGFAIPAMAGTRCAFHARVPQRFHCALEDVTEWGKLFL</sequence>
<name>V6LRW6_9EUKA</name>
<dbReference type="EMBL" id="KI546135">
    <property type="protein sequence ID" value="EST43524.1"/>
    <property type="molecule type" value="Genomic_DNA"/>
</dbReference>
<protein>
    <submittedName>
        <fullName evidence="1">Uncharacterized protein</fullName>
    </submittedName>
</protein>
<evidence type="ECO:0000313" key="1">
    <source>
        <dbReference type="EMBL" id="EST43524.1"/>
    </source>
</evidence>
<accession>V6LRW6</accession>
<dbReference type="EMBL" id="AUWU02000001">
    <property type="protein sequence ID" value="KAH0577476.1"/>
    <property type="molecule type" value="Genomic_DNA"/>
</dbReference>
<reference evidence="1 2" key="1">
    <citation type="journal article" date="2014" name="PLoS Genet.">
        <title>The Genome of Spironucleus salmonicida Highlights a Fish Pathogen Adapted to Fluctuating Environments.</title>
        <authorList>
            <person name="Xu F."/>
            <person name="Jerlstrom-Hultqvist J."/>
            <person name="Einarsson E."/>
            <person name="Astvaldsson A."/>
            <person name="Svard S.G."/>
            <person name="Andersson J.O."/>
        </authorList>
    </citation>
    <scope>NUCLEOTIDE SEQUENCE</scope>
    <source>
        <strain evidence="2">ATCC 50377</strain>
    </source>
</reference>
<proteinExistence type="predicted"/>
<dbReference type="AlphaFoldDB" id="V6LRW6"/>
<evidence type="ECO:0000313" key="2">
    <source>
        <dbReference type="EMBL" id="KAH0577476.1"/>
    </source>
</evidence>